<keyword evidence="3" id="KW-1185">Reference proteome</keyword>
<proteinExistence type="predicted"/>
<accession>A0A9P8I8D1</accession>
<reference evidence="2" key="1">
    <citation type="submission" date="2021-03" db="EMBL/GenBank/DDBJ databases">
        <title>Comparative genomics and phylogenomic investigation of the class Geoglossomycetes provide insights into ecological specialization and systematics.</title>
        <authorList>
            <person name="Melie T."/>
            <person name="Pirro S."/>
            <person name="Miller A.N."/>
            <person name="Quandt A."/>
        </authorList>
    </citation>
    <scope>NUCLEOTIDE SEQUENCE</scope>
    <source>
        <strain evidence="2">CAQ_001_2017</strain>
    </source>
</reference>
<feature type="region of interest" description="Disordered" evidence="1">
    <location>
        <begin position="114"/>
        <end position="213"/>
    </location>
</feature>
<evidence type="ECO:0000313" key="2">
    <source>
        <dbReference type="EMBL" id="KAH0542718.1"/>
    </source>
</evidence>
<evidence type="ECO:0000256" key="1">
    <source>
        <dbReference type="SAM" id="MobiDB-lite"/>
    </source>
</evidence>
<dbReference type="AlphaFoldDB" id="A0A9P8I8D1"/>
<feature type="compositionally biased region" description="Low complexity" evidence="1">
    <location>
        <begin position="201"/>
        <end position="213"/>
    </location>
</feature>
<feature type="compositionally biased region" description="Low complexity" evidence="1">
    <location>
        <begin position="139"/>
        <end position="184"/>
    </location>
</feature>
<organism evidence="2 3">
    <name type="scientific">Trichoglossum hirsutum</name>
    <dbReference type="NCBI Taxonomy" id="265104"/>
    <lineage>
        <taxon>Eukaryota</taxon>
        <taxon>Fungi</taxon>
        <taxon>Dikarya</taxon>
        <taxon>Ascomycota</taxon>
        <taxon>Pezizomycotina</taxon>
        <taxon>Geoglossomycetes</taxon>
        <taxon>Geoglossales</taxon>
        <taxon>Geoglossaceae</taxon>
        <taxon>Trichoglossum</taxon>
    </lineage>
</organism>
<evidence type="ECO:0000313" key="3">
    <source>
        <dbReference type="Proteomes" id="UP000750711"/>
    </source>
</evidence>
<dbReference type="GO" id="GO:0004402">
    <property type="term" value="F:histone acetyltransferase activity"/>
    <property type="evidence" value="ECO:0007669"/>
    <property type="project" value="TreeGrafter"/>
</dbReference>
<dbReference type="Proteomes" id="UP000750711">
    <property type="component" value="Unassembled WGS sequence"/>
</dbReference>
<gene>
    <name evidence="2" type="ORF">GP486_008621</name>
</gene>
<comment type="caution">
    <text evidence="2">The sequence shown here is derived from an EMBL/GenBank/DDBJ whole genome shotgun (WGS) entry which is preliminary data.</text>
</comment>
<name>A0A9P8I8D1_9PEZI</name>
<protein>
    <submittedName>
        <fullName evidence="2">Uncharacterized protein</fullName>
    </submittedName>
</protein>
<dbReference type="PANTHER" id="PTHR20916:SF26">
    <property type="entry name" value="CYSTEINE-RICH PROTEIN 2-BINDING PROTEIN"/>
    <property type="match status" value="1"/>
</dbReference>
<feature type="compositionally biased region" description="Low complexity" evidence="1">
    <location>
        <begin position="114"/>
        <end position="128"/>
    </location>
</feature>
<dbReference type="PANTHER" id="PTHR20916">
    <property type="entry name" value="CYSTEINE AND GLYCINE-RICH PROTEIN 2 BINDING PROTEIN"/>
    <property type="match status" value="1"/>
</dbReference>
<sequence>KDSNKQSDYPNLFPNINENVTPTSFSWSSPTADLKHSPDIIPQFSPTKPPPTVFFFRFTSEVEYPLSPDHILDDESNTNSIIHDTARARPYSAAAQSLRQLQYYTAARVQPHRTFSSYPSPTSPTFSSNGLYLPALLRSNNNNNNNHNNNNNNSNNNNHSNNSSSGLTTPSLSSASSHSSSPISFPHNHLSYGSSRPLPPRSQSAACSSSPRSIELVTPHLSAPVHTGQKKPSATNNRHQAEGTDLLLYEKNWTLPTVGRQTGSLKKLFNFEGMQGRPAVVRVGSSGYAAKGYVSTSEYEMAVTTTTRSGERMVPTVTYVGGRNGV</sequence>
<feature type="non-terminal residue" evidence="2">
    <location>
        <position position="1"/>
    </location>
</feature>
<dbReference type="EMBL" id="JAGHQM010003609">
    <property type="protein sequence ID" value="KAH0542718.1"/>
    <property type="molecule type" value="Genomic_DNA"/>
</dbReference>